<protein>
    <recommendedName>
        <fullName evidence="3">Methyltransferase domain-containing protein</fullName>
    </recommendedName>
</protein>
<dbReference type="HOGENOM" id="CLU_808327_0_0_9"/>
<keyword evidence="1" id="KW-0489">Methyltransferase</keyword>
<dbReference type="SUPFAM" id="SSF53335">
    <property type="entry name" value="S-adenosyl-L-methionine-dependent methyltransferases"/>
    <property type="match status" value="1"/>
</dbReference>
<dbReference type="Proteomes" id="UP000006620">
    <property type="component" value="Chromosome"/>
</dbReference>
<evidence type="ECO:0000256" key="1">
    <source>
        <dbReference type="ARBA" id="ARBA00022603"/>
    </source>
</evidence>
<dbReference type="Gene3D" id="3.40.50.150">
    <property type="entry name" value="Vaccinia Virus protein VP39"/>
    <property type="match status" value="1"/>
</dbReference>
<dbReference type="InterPro" id="IPR041698">
    <property type="entry name" value="Methyltransf_25"/>
</dbReference>
<proteinExistence type="predicted"/>
<dbReference type="InterPro" id="IPR029063">
    <property type="entry name" value="SAM-dependent_MTases_sf"/>
</dbReference>
<dbReference type="EMBL" id="CP002869">
    <property type="protein sequence ID" value="AEI45470.1"/>
    <property type="molecule type" value="Genomic_DNA"/>
</dbReference>
<feature type="domain" description="Methyltransferase" evidence="3">
    <location>
        <begin position="169"/>
        <end position="266"/>
    </location>
</feature>
<evidence type="ECO:0000256" key="2">
    <source>
        <dbReference type="ARBA" id="ARBA00022679"/>
    </source>
</evidence>
<evidence type="ECO:0000313" key="4">
    <source>
        <dbReference type="EMBL" id="AEI45470.1"/>
    </source>
</evidence>
<dbReference type="Pfam" id="PF13649">
    <property type="entry name" value="Methyltransf_25"/>
    <property type="match status" value="1"/>
</dbReference>
<dbReference type="PANTHER" id="PTHR43861">
    <property type="entry name" value="TRANS-ACONITATE 2-METHYLTRANSFERASE-RELATED"/>
    <property type="match status" value="1"/>
</dbReference>
<sequence length="338" mass="38309">MTVVEKLQEWKTLWLARKWMKSNARFLPAWHIYVGITERLFERFEKGAFPPVIAGKYGLDAELLAKWVDAGVAVGHLKRSKDGRVHAKREMLEYIEGGRHSSVGALIREMMELHMPTLLQYPRLLEGRQRLDFHAETHGPTVAETSSLLEKLAFPKIAGWLREHSARSVLDIGCGHAGYLIRLGRRFRDLRLLGIETNEAVAKEAIRKARAEALPNLELMHADIEQWSGPSAPVDLILMNNILHYFEPGRRRQLLRKARRLLSDNGSIALVTPLYLAPGGQPFSAAFNSFMAAHNNLHPFPTERELAAYAEEEGYAVDTVSPIIREGSWYFVGLTKQE</sequence>
<dbReference type="CDD" id="cd02440">
    <property type="entry name" value="AdoMet_MTases"/>
    <property type="match status" value="1"/>
</dbReference>
<organism evidence="4 5">
    <name type="scientific">Paenibacillus mucilaginosus (strain KNP414)</name>
    <dbReference type="NCBI Taxonomy" id="1036673"/>
    <lineage>
        <taxon>Bacteria</taxon>
        <taxon>Bacillati</taxon>
        <taxon>Bacillota</taxon>
        <taxon>Bacilli</taxon>
        <taxon>Bacillales</taxon>
        <taxon>Paenibacillaceae</taxon>
        <taxon>Paenibacillus</taxon>
    </lineage>
</organism>
<dbReference type="RefSeq" id="WP_013920612.1">
    <property type="nucleotide sequence ID" value="NC_015690.1"/>
</dbReference>
<dbReference type="PATRIC" id="fig|1036673.3.peg.6489"/>
<evidence type="ECO:0000259" key="3">
    <source>
        <dbReference type="Pfam" id="PF13649"/>
    </source>
</evidence>
<dbReference type="GO" id="GO:0032259">
    <property type="term" value="P:methylation"/>
    <property type="evidence" value="ECO:0007669"/>
    <property type="project" value="UniProtKB-KW"/>
</dbReference>
<reference evidence="4 5" key="2">
    <citation type="journal article" date="2013" name="Genome Announc.">
        <title>Genome Sequence of Growth-Improving Paenibacillus mucilaginosus Strain KNP414.</title>
        <authorList>
            <person name="Lu J.J."/>
            <person name="Wang J.F."/>
            <person name="Hu X.F."/>
        </authorList>
    </citation>
    <scope>NUCLEOTIDE SEQUENCE [LARGE SCALE GENOMIC DNA]</scope>
    <source>
        <strain evidence="4 5">KNP414</strain>
    </source>
</reference>
<reference evidence="5" key="1">
    <citation type="submission" date="2011-06" db="EMBL/GenBank/DDBJ databases">
        <title>Complete genome sequence of Paenibacillus mucilaginosus KNP414.</title>
        <authorList>
            <person name="Wang J."/>
            <person name="Hu S."/>
            <person name="Hu X."/>
            <person name="Zhang B."/>
            <person name="Dong D."/>
            <person name="Zhang S."/>
            <person name="Zhao K."/>
            <person name="Wu D."/>
        </authorList>
    </citation>
    <scope>NUCLEOTIDE SEQUENCE [LARGE SCALE GENOMIC DNA]</scope>
    <source>
        <strain evidence="5">KNP414</strain>
    </source>
</reference>
<evidence type="ECO:0000313" key="5">
    <source>
        <dbReference type="Proteomes" id="UP000006620"/>
    </source>
</evidence>
<dbReference type="GO" id="GO:0008168">
    <property type="term" value="F:methyltransferase activity"/>
    <property type="evidence" value="ECO:0007669"/>
    <property type="project" value="UniProtKB-KW"/>
</dbReference>
<name>F8FIL6_PAEMK</name>
<dbReference type="PANTHER" id="PTHR43861:SF1">
    <property type="entry name" value="TRANS-ACONITATE 2-METHYLTRANSFERASE"/>
    <property type="match status" value="1"/>
</dbReference>
<accession>F8FIL6</accession>
<keyword evidence="2" id="KW-0808">Transferase</keyword>
<dbReference type="AlphaFoldDB" id="F8FIL6"/>
<gene>
    <name evidence="4" type="ordered locus">KNP414_06958</name>
</gene>
<dbReference type="KEGG" id="pms:KNP414_06958"/>